<proteinExistence type="predicted"/>
<keyword evidence="2" id="KW-1185">Reference proteome</keyword>
<gene>
    <name evidence="1" type="ORF">LTS18_008301</name>
</gene>
<sequence>MITNGETHGAKLDFRTFRNVINGRLTKTVETRHGINPSTLESNPEVPVSTREDVDEAVRYARQASQSWAEVPLAERQQAVIRFAAALKVQEKEFAAMLTKEQGKPLFLAIDELAKASHWLDAQARLPYPEEIVEETEERIVVTRYTPLGVALAIVPWNYPVLLACGKIAPALVSGNTLILKPSPFTPYCGLKLAELAQQFFPPGVLQALSGDDNLGPWLSAHDGIDKISFTGSTATGKVVMQSCAKTLKRVTLELGGKDPAIVCSDVDVKETAPKIAQLAFLNSGQICIAIKRIYVHSSIYEDFLAAFVEAIKALVVGDGYKENVSLGPIQNCMQFEKLQALLEDIDQQHLNVATGGRKFVQGAEIGKGYFLKPTVVDNPPDESRIVREEPFGPIVPLLRWDSEDEVVARANNTSMGLGASVWSKNVSQAGRLARKLQAGNVWINTHLDTRPDAAFGGHKQSGIGAEWGIEGLKSYCNTQTLFLSKL</sequence>
<name>A0ACC3DC51_9PEZI</name>
<evidence type="ECO:0000313" key="1">
    <source>
        <dbReference type="EMBL" id="KAK3065149.1"/>
    </source>
</evidence>
<reference evidence="1" key="1">
    <citation type="submission" date="2024-09" db="EMBL/GenBank/DDBJ databases">
        <title>Black Yeasts Isolated from many extreme environments.</title>
        <authorList>
            <person name="Coleine C."/>
            <person name="Stajich J.E."/>
            <person name="Selbmann L."/>
        </authorList>
    </citation>
    <scope>NUCLEOTIDE SEQUENCE</scope>
    <source>
        <strain evidence="1">CCFEE 5737</strain>
    </source>
</reference>
<organism evidence="1 2">
    <name type="scientific">Coniosporium uncinatum</name>
    <dbReference type="NCBI Taxonomy" id="93489"/>
    <lineage>
        <taxon>Eukaryota</taxon>
        <taxon>Fungi</taxon>
        <taxon>Dikarya</taxon>
        <taxon>Ascomycota</taxon>
        <taxon>Pezizomycotina</taxon>
        <taxon>Dothideomycetes</taxon>
        <taxon>Dothideomycetes incertae sedis</taxon>
        <taxon>Coniosporium</taxon>
    </lineage>
</organism>
<evidence type="ECO:0000313" key="2">
    <source>
        <dbReference type="Proteomes" id="UP001186974"/>
    </source>
</evidence>
<dbReference type="Proteomes" id="UP001186974">
    <property type="component" value="Unassembled WGS sequence"/>
</dbReference>
<protein>
    <submittedName>
        <fullName evidence="1">Uncharacterized protein</fullName>
    </submittedName>
</protein>
<accession>A0ACC3DC51</accession>
<dbReference type="EMBL" id="JAWDJW010006355">
    <property type="protein sequence ID" value="KAK3065149.1"/>
    <property type="molecule type" value="Genomic_DNA"/>
</dbReference>
<comment type="caution">
    <text evidence="1">The sequence shown here is derived from an EMBL/GenBank/DDBJ whole genome shotgun (WGS) entry which is preliminary data.</text>
</comment>